<keyword evidence="3" id="KW-1185">Reference proteome</keyword>
<dbReference type="eggNOG" id="ENOG5032YW2">
    <property type="taxonomic scope" value="Bacteria"/>
</dbReference>
<reference evidence="3" key="1">
    <citation type="submission" date="2010-04" db="EMBL/GenBank/DDBJ databases">
        <title>Complete genome sequence of Nitrosococcus halophilus Nc4, a salt-adapted, aerobic obligate ammonia-oxidizing sulfur purple bacterium.</title>
        <authorList>
            <consortium name="US DOE Joint Genome Institute"/>
            <person name="Campbell M.A."/>
            <person name="Malfatti S.A."/>
            <person name="Chain P.S.G."/>
            <person name="Heidelberg J.F."/>
            <person name="Ward B.B."/>
            <person name="Klotz M.G."/>
        </authorList>
    </citation>
    <scope>NUCLEOTIDE SEQUENCE [LARGE SCALE GENOMIC DNA]</scope>
    <source>
        <strain evidence="3">Nc4</strain>
    </source>
</reference>
<name>D5BUN0_NITHN</name>
<evidence type="ECO:0000313" key="2">
    <source>
        <dbReference type="EMBL" id="ADE13430.1"/>
    </source>
</evidence>
<sequence length="92" mass="10137">MIIRIMSEGQYRMPSGHLDQLNDLDAQVVLAVAQGDQAHFQTTYAQMLDFVRQQGEPVAATELVESDVILPAPDLELKEAQQLFKGEGIIPG</sequence>
<dbReference type="OrthoDB" id="5244559at2"/>
<dbReference type="KEGG" id="nhl:Nhal_0227"/>
<proteinExistence type="predicted"/>
<evidence type="ECO:0000259" key="1">
    <source>
        <dbReference type="Pfam" id="PF22743"/>
    </source>
</evidence>
<dbReference type="STRING" id="472759.Nhal_0227"/>
<evidence type="ECO:0000313" key="3">
    <source>
        <dbReference type="Proteomes" id="UP000001844"/>
    </source>
</evidence>
<dbReference type="Proteomes" id="UP000001844">
    <property type="component" value="Chromosome"/>
</dbReference>
<protein>
    <recommendedName>
        <fullName evidence="1">PspA-associated domain-containing protein</fullName>
    </recommendedName>
</protein>
<dbReference type="HOGENOM" id="CLU_186753_0_0_6"/>
<dbReference type="Pfam" id="PF22743">
    <property type="entry name" value="PspAA"/>
    <property type="match status" value="1"/>
</dbReference>
<gene>
    <name evidence="2" type="ordered locus">Nhal_0227</name>
</gene>
<organism evidence="2 3">
    <name type="scientific">Nitrosococcus halophilus (strain Nc4)</name>
    <dbReference type="NCBI Taxonomy" id="472759"/>
    <lineage>
        <taxon>Bacteria</taxon>
        <taxon>Pseudomonadati</taxon>
        <taxon>Pseudomonadota</taxon>
        <taxon>Gammaproteobacteria</taxon>
        <taxon>Chromatiales</taxon>
        <taxon>Chromatiaceae</taxon>
        <taxon>Nitrosococcus</taxon>
    </lineage>
</organism>
<dbReference type="InterPro" id="IPR054437">
    <property type="entry name" value="PspA-assoc_dom"/>
</dbReference>
<feature type="domain" description="PspA-associated" evidence="1">
    <location>
        <begin position="1"/>
        <end position="92"/>
    </location>
</feature>
<accession>D5BUN0</accession>
<dbReference type="EMBL" id="CP001798">
    <property type="protein sequence ID" value="ADE13430.1"/>
    <property type="molecule type" value="Genomic_DNA"/>
</dbReference>
<dbReference type="AlphaFoldDB" id="D5BUN0"/>
<dbReference type="RefSeq" id="WP_013031326.1">
    <property type="nucleotide sequence ID" value="NC_013960.1"/>
</dbReference>